<feature type="region of interest" description="Disordered" evidence="2">
    <location>
        <begin position="1"/>
        <end position="37"/>
    </location>
</feature>
<dbReference type="PANTHER" id="PTHR38630:SF1">
    <property type="entry name" value="DEK_C DOMAIN-CONTAINING PROTEIN-RELATED"/>
    <property type="match status" value="1"/>
</dbReference>
<feature type="compositionally biased region" description="Basic and acidic residues" evidence="2">
    <location>
        <begin position="387"/>
        <end position="446"/>
    </location>
</feature>
<comment type="caution">
    <text evidence="4">The sequence shown here is derived from an EMBL/GenBank/DDBJ whole genome shotgun (WGS) entry which is preliminary data.</text>
</comment>
<evidence type="ECO:0000259" key="3">
    <source>
        <dbReference type="Pfam" id="PF24983"/>
    </source>
</evidence>
<organism evidence="4 5">
    <name type="scientific">Ancylostoma caninum</name>
    <name type="common">Dog hookworm</name>
    <dbReference type="NCBI Taxonomy" id="29170"/>
    <lineage>
        <taxon>Eukaryota</taxon>
        <taxon>Metazoa</taxon>
        <taxon>Ecdysozoa</taxon>
        <taxon>Nematoda</taxon>
        <taxon>Chromadorea</taxon>
        <taxon>Rhabditida</taxon>
        <taxon>Rhabditina</taxon>
        <taxon>Rhabditomorpha</taxon>
        <taxon>Strongyloidea</taxon>
        <taxon>Ancylostomatidae</taxon>
        <taxon>Ancylostomatinae</taxon>
        <taxon>Ancylostoma</taxon>
    </lineage>
</organism>
<keyword evidence="5" id="KW-1185">Reference proteome</keyword>
<evidence type="ECO:0000256" key="2">
    <source>
        <dbReference type="SAM" id="MobiDB-lite"/>
    </source>
</evidence>
<dbReference type="PANTHER" id="PTHR38630">
    <property type="entry name" value="PROTEIN CBG12780"/>
    <property type="match status" value="1"/>
</dbReference>
<evidence type="ECO:0000313" key="4">
    <source>
        <dbReference type="EMBL" id="RCN52455.1"/>
    </source>
</evidence>
<dbReference type="OrthoDB" id="5876090at2759"/>
<sequence>MRKARLRWKKAESPAKEKTEKEQESSGANETAAGTSWDELTAAEKAEFLELDSTQSHEEERTLNPKYAEKYAKLREKPQEKIEELLKEIYALLMRVDELEQAQSKFLAQIRRLRSRLALKDKKISDLSRKVETSTSASASVGSVSTSAATEMEKTMCDEEKPSPKLEAVALRGLDIMKRNQLLEQTVNEKEAEILVKFFESEESKPDKTVVMLIDKAFNYGLEVLLMRPDLFEDYVDNELRLFLLDAPRAKHVLLDCMLSHPEYVPVTWGGNILAKRHQERQKRAEEAKKQQEKSPEKPSEKSPAKSPEKSKAAGESAVMRTTRSLIGFLFDPKKWTAPAKEEPPRSVYAEPQEPKSVYVRKALSPSPSSSSDEKSPSKGKLVHVQLKSEPKSEAEKRSDKVDSKSEYEKKAEKVESKSEYERKGEKVEPRSETEKRSDEKVGEKEAQEIKRAFAEKRWKYRAAVKVSIFSNF</sequence>
<dbReference type="Pfam" id="PF24983">
    <property type="entry name" value="DUF7774"/>
    <property type="match status" value="1"/>
</dbReference>
<dbReference type="InterPro" id="IPR056676">
    <property type="entry name" value="DUF7774"/>
</dbReference>
<dbReference type="EMBL" id="JOJR01000007">
    <property type="protein sequence ID" value="RCN52455.1"/>
    <property type="molecule type" value="Genomic_DNA"/>
</dbReference>
<keyword evidence="1" id="KW-0175">Coiled coil</keyword>
<feature type="compositionally biased region" description="Basic and acidic residues" evidence="2">
    <location>
        <begin position="9"/>
        <end position="24"/>
    </location>
</feature>
<dbReference type="AlphaFoldDB" id="A0A368HB25"/>
<dbReference type="Proteomes" id="UP000252519">
    <property type="component" value="Unassembled WGS sequence"/>
</dbReference>
<dbReference type="STRING" id="29170.A0A368HB25"/>
<gene>
    <name evidence="4" type="ORF">ANCCAN_01499</name>
</gene>
<name>A0A368HB25_ANCCA</name>
<feature type="compositionally biased region" description="Basic and acidic residues" evidence="2">
    <location>
        <begin position="282"/>
        <end position="313"/>
    </location>
</feature>
<feature type="region of interest" description="Disordered" evidence="2">
    <location>
        <begin position="337"/>
        <end position="446"/>
    </location>
</feature>
<accession>A0A368HB25</accession>
<protein>
    <recommendedName>
        <fullName evidence="3">DUF7774 domain-containing protein</fullName>
    </recommendedName>
</protein>
<feature type="coiled-coil region" evidence="1">
    <location>
        <begin position="82"/>
        <end position="130"/>
    </location>
</feature>
<proteinExistence type="predicted"/>
<evidence type="ECO:0000256" key="1">
    <source>
        <dbReference type="SAM" id="Coils"/>
    </source>
</evidence>
<feature type="compositionally biased region" description="Polar residues" evidence="2">
    <location>
        <begin position="25"/>
        <end position="34"/>
    </location>
</feature>
<feature type="domain" description="DUF7774" evidence="3">
    <location>
        <begin position="163"/>
        <end position="258"/>
    </location>
</feature>
<evidence type="ECO:0000313" key="5">
    <source>
        <dbReference type="Proteomes" id="UP000252519"/>
    </source>
</evidence>
<feature type="region of interest" description="Disordered" evidence="2">
    <location>
        <begin position="278"/>
        <end position="318"/>
    </location>
</feature>
<reference evidence="4 5" key="1">
    <citation type="submission" date="2014-10" db="EMBL/GenBank/DDBJ databases">
        <title>Draft genome of the hookworm Ancylostoma caninum.</title>
        <authorList>
            <person name="Mitreva M."/>
        </authorList>
    </citation>
    <scope>NUCLEOTIDE SEQUENCE [LARGE SCALE GENOMIC DNA]</scope>
    <source>
        <strain evidence="4 5">Baltimore</strain>
    </source>
</reference>